<feature type="compositionally biased region" description="Low complexity" evidence="10">
    <location>
        <begin position="489"/>
        <end position="500"/>
    </location>
</feature>
<dbReference type="Proteomes" id="UP001162031">
    <property type="component" value="Unassembled WGS sequence"/>
</dbReference>
<evidence type="ECO:0000313" key="13">
    <source>
        <dbReference type="Proteomes" id="UP001162031"/>
    </source>
</evidence>
<keyword evidence="7 9" id="KW-0234">DNA repair</keyword>
<comment type="subcellular location">
    <subcellularLocation>
        <location evidence="9">Nucleus</location>
    </subcellularLocation>
    <subcellularLocation>
        <location evidence="9">Chromosome</location>
    </subcellularLocation>
</comment>
<comment type="similarity">
    <text evidence="1 9">Belongs to the SSRP1 family.</text>
</comment>
<keyword evidence="2 9" id="KW-0158">Chromosome</keyword>
<dbReference type="InterPro" id="IPR000969">
    <property type="entry name" value="SSRP1/POB3"/>
</dbReference>
<dbReference type="InterPro" id="IPR050454">
    <property type="entry name" value="RTT106/SSRP1_HistChap/FACT"/>
</dbReference>
<dbReference type="GO" id="GO:0006281">
    <property type="term" value="P:DNA repair"/>
    <property type="evidence" value="ECO:0007669"/>
    <property type="project" value="UniProtKB-KW"/>
</dbReference>
<evidence type="ECO:0000256" key="5">
    <source>
        <dbReference type="ARBA" id="ARBA00023015"/>
    </source>
</evidence>
<feature type="compositionally biased region" description="Acidic residues" evidence="10">
    <location>
        <begin position="473"/>
        <end position="488"/>
    </location>
</feature>
<evidence type="ECO:0000256" key="7">
    <source>
        <dbReference type="ARBA" id="ARBA00023204"/>
    </source>
</evidence>
<dbReference type="SMART" id="SM01287">
    <property type="entry name" value="Rtt106"/>
    <property type="match status" value="1"/>
</dbReference>
<keyword evidence="3 9" id="KW-0235">DNA replication</keyword>
<protein>
    <recommendedName>
        <fullName evidence="9">FACT complex subunit SSRP1</fullName>
    </recommendedName>
</protein>
<reference evidence="12" key="1">
    <citation type="submission" date="2022-12" db="EMBL/GenBank/DDBJ databases">
        <authorList>
            <person name="Webb A."/>
        </authorList>
    </citation>
    <scope>NUCLEOTIDE SEQUENCE</scope>
    <source>
        <strain evidence="12">Hp1</strain>
    </source>
</reference>
<dbReference type="GO" id="GO:0006260">
    <property type="term" value="P:DNA replication"/>
    <property type="evidence" value="ECO:0007669"/>
    <property type="project" value="UniProtKB-KW"/>
</dbReference>
<dbReference type="CDD" id="cd13230">
    <property type="entry name" value="PH1_SSRP1-like"/>
    <property type="match status" value="1"/>
</dbReference>
<evidence type="ECO:0000256" key="4">
    <source>
        <dbReference type="ARBA" id="ARBA00022763"/>
    </source>
</evidence>
<dbReference type="InterPro" id="IPR035417">
    <property type="entry name" value="SSRP1/POB3_N"/>
</dbReference>
<dbReference type="PANTHER" id="PTHR45849">
    <property type="entry name" value="FACT COMPLEX SUBUNIT SSRP1"/>
    <property type="match status" value="1"/>
</dbReference>
<dbReference type="Pfam" id="PF08512">
    <property type="entry name" value="Rttp106-like_middle"/>
    <property type="match status" value="1"/>
</dbReference>
<dbReference type="FunFam" id="2.30.29.150:FF:000001">
    <property type="entry name" value="Fact complex subunit ssrp1"/>
    <property type="match status" value="1"/>
</dbReference>
<dbReference type="InterPro" id="IPR038167">
    <property type="entry name" value="SSRP1_sf"/>
</dbReference>
<dbReference type="InterPro" id="IPR024954">
    <property type="entry name" value="SSRP1_DD"/>
</dbReference>
<evidence type="ECO:0000256" key="10">
    <source>
        <dbReference type="SAM" id="MobiDB-lite"/>
    </source>
</evidence>
<evidence type="ECO:0000313" key="12">
    <source>
        <dbReference type="EMBL" id="CAI5718720.1"/>
    </source>
</evidence>
<sequence>MSDTTLSNVFWGHSAGVLVLSSSGLLWRSRATEGQKKLLKDDIVTLLWTPVGPKTHHLKVYQKGGTYVRFTGLKAPDIAQLKHHVERYFDRELEQEKVAASGGNWGSMKFEGPNLNFRATHASVMELPLEQISQCALPGKHEVELQFHEDDTVAGDEETLVEMRLYLPPAVATGDGNGDASDAVVTAEEFRQQVLEKANIRSVMGKSIVDLDETIGTFLTPRGRYGVEIYGSFLRMHGKTFDYKIMYSNINRCFLLELPNGINTAFVISLEEPIRQGKQGYPHLVLQLSKNDVHIDVNLSSDEIKQYNGNIHERMSGALPQIVATLFKFIIGKKVYTSGKFKTHSGDRAVKCAVKAQSGVLFPLEKSFMFIHKPTTFIRYEEIDYIEFQRYAGQSGSSASRNFDLLVSCKSVGGEAAREYLFSAIDRREFPELSQFLTSKKLRIRNLKESHGAGAPAGSKKRDFNEYLEDLGPEEGEIEDEEDEEDSDFGPGEDSASESSDFSDEELSGKDSDGDDGAAAKDESVAKQDTKKKLKKKKKLKRSKHKSSQDE</sequence>
<dbReference type="GO" id="GO:0035101">
    <property type="term" value="C:FACT complex"/>
    <property type="evidence" value="ECO:0007669"/>
    <property type="project" value="TreeGrafter"/>
</dbReference>
<feature type="compositionally biased region" description="Basic and acidic residues" evidence="10">
    <location>
        <begin position="507"/>
        <end position="531"/>
    </location>
</feature>
<name>A0AAV0TFN2_HYABA</name>
<gene>
    <name evidence="12" type="ORF">HBR001_LOCUS2057</name>
</gene>
<dbReference type="PANTHER" id="PTHR45849:SF1">
    <property type="entry name" value="FACT COMPLEX SUBUNIT SSRP1"/>
    <property type="match status" value="1"/>
</dbReference>
<keyword evidence="13" id="KW-1185">Reference proteome</keyword>
<dbReference type="GO" id="GO:0031491">
    <property type="term" value="F:nucleosome binding"/>
    <property type="evidence" value="ECO:0007669"/>
    <property type="project" value="TreeGrafter"/>
</dbReference>
<evidence type="ECO:0000256" key="1">
    <source>
        <dbReference type="ARBA" id="ARBA00010060"/>
    </source>
</evidence>
<accession>A0AAV0TFN2</accession>
<evidence type="ECO:0000256" key="3">
    <source>
        <dbReference type="ARBA" id="ARBA00022705"/>
    </source>
</evidence>
<keyword evidence="4 9" id="KW-0227">DNA damage</keyword>
<dbReference type="GO" id="GO:0003677">
    <property type="term" value="F:DNA binding"/>
    <property type="evidence" value="ECO:0007669"/>
    <property type="project" value="InterPro"/>
</dbReference>
<feature type="compositionally biased region" description="Basic residues" evidence="10">
    <location>
        <begin position="532"/>
        <end position="551"/>
    </location>
</feature>
<dbReference type="GO" id="GO:0042393">
    <property type="term" value="F:histone binding"/>
    <property type="evidence" value="ECO:0007669"/>
    <property type="project" value="TreeGrafter"/>
</dbReference>
<dbReference type="InterPro" id="IPR048993">
    <property type="entry name" value="SSRP1-like_PH1"/>
</dbReference>
<dbReference type="PRINTS" id="PR00887">
    <property type="entry name" value="SSRCOGNITION"/>
</dbReference>
<keyword evidence="6 9" id="KW-0804">Transcription</keyword>
<dbReference type="SUPFAM" id="SSF50729">
    <property type="entry name" value="PH domain-like"/>
    <property type="match status" value="1"/>
</dbReference>
<keyword evidence="5 9" id="KW-0805">Transcription regulation</keyword>
<dbReference type="InterPro" id="IPR011993">
    <property type="entry name" value="PH-like_dom_sf"/>
</dbReference>
<feature type="region of interest" description="Disordered" evidence="10">
    <location>
        <begin position="473"/>
        <end position="551"/>
    </location>
</feature>
<comment type="caution">
    <text evidence="12">The sequence shown here is derived from an EMBL/GenBank/DDBJ whole genome shotgun (WGS) entry which is preliminary data.</text>
</comment>
<keyword evidence="8 9" id="KW-0539">Nucleus</keyword>
<comment type="function">
    <text evidence="9">Component of the FACT complex, a general chromatin factor that acts to reorganize nucleosomes. The FACT complex is involved in multiple processes that require DNA as a template such as mRNA elongation, DNA replication and DNA repair. During transcription elongation the FACT complex acts as a histone chaperone that both destabilizes and restores nucleosomal structure. It facilitates the passage of RNA polymerase II and transcription by promoting the dissociation of one histone H2A-H2B dimer from the nucleosome, then subsequently promotes the reestablishment of the nucleosome following the passage of RNA polymerase II.</text>
</comment>
<evidence type="ECO:0000259" key="11">
    <source>
        <dbReference type="SMART" id="SM01287"/>
    </source>
</evidence>
<dbReference type="Pfam" id="PF17292">
    <property type="entry name" value="POB3_N"/>
    <property type="match status" value="1"/>
</dbReference>
<dbReference type="Pfam" id="PF03531">
    <property type="entry name" value="SSrecog"/>
    <property type="match status" value="1"/>
</dbReference>
<proteinExistence type="inferred from homology"/>
<dbReference type="InterPro" id="IPR013719">
    <property type="entry name" value="RTT106/SPT16-like_middle_dom"/>
</dbReference>
<dbReference type="Gene3D" id="2.30.29.150">
    <property type="match status" value="1"/>
</dbReference>
<dbReference type="EMBL" id="CANTFL010000222">
    <property type="protein sequence ID" value="CAI5718720.1"/>
    <property type="molecule type" value="Genomic_DNA"/>
</dbReference>
<dbReference type="Gene3D" id="2.30.29.220">
    <property type="entry name" value="Structure-specific recognition protein (SSRP1)"/>
    <property type="match status" value="1"/>
</dbReference>
<dbReference type="Pfam" id="PF21103">
    <property type="entry name" value="PH1_SSRP1-like"/>
    <property type="match status" value="1"/>
</dbReference>
<dbReference type="CDD" id="cd13231">
    <property type="entry name" value="PH2_SSRP1-like"/>
    <property type="match status" value="1"/>
</dbReference>
<evidence type="ECO:0000256" key="9">
    <source>
        <dbReference type="RuleBase" id="RU364013"/>
    </source>
</evidence>
<evidence type="ECO:0000256" key="8">
    <source>
        <dbReference type="ARBA" id="ARBA00023242"/>
    </source>
</evidence>
<evidence type="ECO:0000256" key="6">
    <source>
        <dbReference type="ARBA" id="ARBA00023163"/>
    </source>
</evidence>
<organism evidence="12 13">
    <name type="scientific">Hyaloperonospora brassicae</name>
    <name type="common">Brassica downy mildew</name>
    <name type="synonym">Peronospora brassicae</name>
    <dbReference type="NCBI Taxonomy" id="162125"/>
    <lineage>
        <taxon>Eukaryota</taxon>
        <taxon>Sar</taxon>
        <taxon>Stramenopiles</taxon>
        <taxon>Oomycota</taxon>
        <taxon>Peronosporomycetes</taxon>
        <taxon>Peronosporales</taxon>
        <taxon>Peronosporaceae</taxon>
        <taxon>Hyaloperonospora</taxon>
    </lineage>
</organism>
<feature type="domain" description="Histone chaperone RTT106/FACT complex subunit SPT16-like middle" evidence="11">
    <location>
        <begin position="347"/>
        <end position="447"/>
    </location>
</feature>
<dbReference type="Gene3D" id="2.30.29.30">
    <property type="entry name" value="Pleckstrin-homology domain (PH domain)/Phosphotyrosine-binding domain (PTB)"/>
    <property type="match status" value="2"/>
</dbReference>
<dbReference type="AlphaFoldDB" id="A0AAV0TFN2"/>
<dbReference type="FunFam" id="2.30.29.220:FF:000004">
    <property type="entry name" value="FACT complex subunit SSRP1"/>
    <property type="match status" value="1"/>
</dbReference>
<evidence type="ECO:0000256" key="2">
    <source>
        <dbReference type="ARBA" id="ARBA00022454"/>
    </source>
</evidence>